<dbReference type="AlphaFoldDB" id="A0A314YKL1"/>
<sequence>MHKVARLSKALYNQVEASCNVKPRQSENVLKLIGTCWPVFIVHLFVLIGLPDGIDARKTSMGRDGTVLQHLCLFLLWRDVYRTDETASIDAQLWDVFTYHLKQVLKYQIT</sequence>
<name>A0A314YKL1_PRUYE</name>
<evidence type="ECO:0000256" key="1">
    <source>
        <dbReference type="SAM" id="Phobius"/>
    </source>
</evidence>
<keyword evidence="1" id="KW-0812">Transmembrane</keyword>
<protein>
    <submittedName>
        <fullName evidence="2">Uncharacterized protein</fullName>
    </submittedName>
</protein>
<keyword evidence="1" id="KW-1133">Transmembrane helix</keyword>
<dbReference type="EMBL" id="PJQY01001047">
    <property type="protein sequence ID" value="PQQ05721.1"/>
    <property type="molecule type" value="Genomic_DNA"/>
</dbReference>
<comment type="caution">
    <text evidence="2">The sequence shown here is derived from an EMBL/GenBank/DDBJ whole genome shotgun (WGS) entry which is preliminary data.</text>
</comment>
<feature type="transmembrane region" description="Helical" evidence="1">
    <location>
        <begin position="32"/>
        <end position="50"/>
    </location>
</feature>
<gene>
    <name evidence="2" type="ORF">Pyn_04195</name>
</gene>
<reference evidence="2 3" key="1">
    <citation type="submission" date="2018-02" db="EMBL/GenBank/DDBJ databases">
        <title>Draft genome of wild Prunus yedoensis var. nudiflora.</title>
        <authorList>
            <person name="Baek S."/>
            <person name="Kim J.-H."/>
            <person name="Choi K."/>
            <person name="Kim G.-B."/>
            <person name="Cho A."/>
            <person name="Jang H."/>
            <person name="Shin C.-H."/>
            <person name="Yu H.-J."/>
            <person name="Mun J.-H."/>
        </authorList>
    </citation>
    <scope>NUCLEOTIDE SEQUENCE [LARGE SCALE GENOMIC DNA]</scope>
    <source>
        <strain evidence="3">cv. Jeju island</strain>
        <tissue evidence="2">Leaf</tissue>
    </source>
</reference>
<keyword evidence="3" id="KW-1185">Reference proteome</keyword>
<keyword evidence="1" id="KW-0472">Membrane</keyword>
<evidence type="ECO:0000313" key="2">
    <source>
        <dbReference type="EMBL" id="PQQ05721.1"/>
    </source>
</evidence>
<proteinExistence type="predicted"/>
<dbReference type="Proteomes" id="UP000250321">
    <property type="component" value="Unassembled WGS sequence"/>
</dbReference>
<accession>A0A314YKL1</accession>
<evidence type="ECO:0000313" key="3">
    <source>
        <dbReference type="Proteomes" id="UP000250321"/>
    </source>
</evidence>
<organism evidence="2 3">
    <name type="scientific">Prunus yedoensis var. nudiflora</name>
    <dbReference type="NCBI Taxonomy" id="2094558"/>
    <lineage>
        <taxon>Eukaryota</taxon>
        <taxon>Viridiplantae</taxon>
        <taxon>Streptophyta</taxon>
        <taxon>Embryophyta</taxon>
        <taxon>Tracheophyta</taxon>
        <taxon>Spermatophyta</taxon>
        <taxon>Magnoliopsida</taxon>
        <taxon>eudicotyledons</taxon>
        <taxon>Gunneridae</taxon>
        <taxon>Pentapetalae</taxon>
        <taxon>rosids</taxon>
        <taxon>fabids</taxon>
        <taxon>Rosales</taxon>
        <taxon>Rosaceae</taxon>
        <taxon>Amygdaloideae</taxon>
        <taxon>Amygdaleae</taxon>
        <taxon>Prunus</taxon>
    </lineage>
</organism>